<dbReference type="InterPro" id="IPR026100">
    <property type="entry name" value="Tmem223"/>
</dbReference>
<keyword evidence="2" id="KW-1185">Reference proteome</keyword>
<dbReference type="PANTHER" id="PTHR14549:SF2">
    <property type="entry name" value="TRANSMEMBRANE PROTEIN 223"/>
    <property type="match status" value="1"/>
</dbReference>
<proteinExistence type="predicted"/>
<dbReference type="OMA" id="NCTIHRT"/>
<keyword evidence="1" id="KW-0472">Membrane</keyword>
<accession>A0A3B0J461</accession>
<dbReference type="OrthoDB" id="5950063at2759"/>
<evidence type="ECO:0000313" key="2">
    <source>
        <dbReference type="Proteomes" id="UP000268350"/>
    </source>
</evidence>
<sequence length="88" mass="10390">MFTLRSVRFLILRKGGQSVSFVTYGPFNRNRIMTVPLKCISAQESREMARVQLPIKVKDRTLYYVLDMRGEFRNPQLFDYTAGLKRRI</sequence>
<dbReference type="Proteomes" id="UP000268350">
    <property type="component" value="Unassembled WGS sequence"/>
</dbReference>
<evidence type="ECO:0000313" key="1">
    <source>
        <dbReference type="EMBL" id="SPP74152.1"/>
    </source>
</evidence>
<dbReference type="PANTHER" id="PTHR14549">
    <property type="entry name" value="TRANSMEMBRANE PROTEIN 223"/>
    <property type="match status" value="1"/>
</dbReference>
<dbReference type="GO" id="GO:0005739">
    <property type="term" value="C:mitochondrion"/>
    <property type="evidence" value="ECO:0007669"/>
    <property type="project" value="TreeGrafter"/>
</dbReference>
<dbReference type="GO" id="GO:0007399">
    <property type="term" value="P:nervous system development"/>
    <property type="evidence" value="ECO:0007669"/>
    <property type="project" value="TreeGrafter"/>
</dbReference>
<dbReference type="Pfam" id="PF06979">
    <property type="entry name" value="TMEM70"/>
    <property type="match status" value="1"/>
</dbReference>
<reference evidence="2" key="1">
    <citation type="submission" date="2018-01" db="EMBL/GenBank/DDBJ databases">
        <authorList>
            <person name="Alioto T."/>
            <person name="Alioto T."/>
        </authorList>
    </citation>
    <scope>NUCLEOTIDE SEQUENCE [LARGE SCALE GENOMIC DNA]</scope>
</reference>
<dbReference type="STRING" id="7266.A0A3B0J461"/>
<dbReference type="InterPro" id="IPR045325">
    <property type="entry name" value="TMEM70/TMEM186/TMEM223"/>
</dbReference>
<keyword evidence="1" id="KW-0812">Transmembrane</keyword>
<name>A0A3B0J461_DROGU</name>
<gene>
    <name evidence="1" type="ORF">DGUA_6G001750</name>
</gene>
<dbReference type="EMBL" id="OUUW01000001">
    <property type="protein sequence ID" value="SPP74152.1"/>
    <property type="molecule type" value="Genomic_DNA"/>
</dbReference>
<protein>
    <submittedName>
        <fullName evidence="1">Blast:Transmembrane protein 223</fullName>
    </submittedName>
</protein>
<dbReference type="AlphaFoldDB" id="A0A3B0J461"/>
<organism evidence="1 2">
    <name type="scientific">Drosophila guanche</name>
    <name type="common">Fruit fly</name>
    <dbReference type="NCBI Taxonomy" id="7266"/>
    <lineage>
        <taxon>Eukaryota</taxon>
        <taxon>Metazoa</taxon>
        <taxon>Ecdysozoa</taxon>
        <taxon>Arthropoda</taxon>
        <taxon>Hexapoda</taxon>
        <taxon>Insecta</taxon>
        <taxon>Pterygota</taxon>
        <taxon>Neoptera</taxon>
        <taxon>Endopterygota</taxon>
        <taxon>Diptera</taxon>
        <taxon>Brachycera</taxon>
        <taxon>Muscomorpha</taxon>
        <taxon>Ephydroidea</taxon>
        <taxon>Drosophilidae</taxon>
        <taxon>Drosophila</taxon>
        <taxon>Sophophora</taxon>
    </lineage>
</organism>